<dbReference type="InterPro" id="IPR036411">
    <property type="entry name" value="TorD-like_sf"/>
</dbReference>
<evidence type="ECO:0000313" key="3">
    <source>
        <dbReference type="Proteomes" id="UP000199594"/>
    </source>
</evidence>
<dbReference type="Proteomes" id="UP000199594">
    <property type="component" value="Unassembled WGS sequence"/>
</dbReference>
<dbReference type="InterPro" id="IPR020945">
    <property type="entry name" value="DMSO/NO3_reduct_chaperone"/>
</dbReference>
<gene>
    <name evidence="2" type="ORF">SAMN04487956_12751</name>
</gene>
<reference evidence="2 3" key="1">
    <citation type="submission" date="2016-10" db="EMBL/GenBank/DDBJ databases">
        <authorList>
            <person name="de Groot N.N."/>
        </authorList>
    </citation>
    <scope>NUCLEOTIDE SEQUENCE [LARGE SCALE GENOMIC DNA]</scope>
    <source>
        <strain evidence="2 3">CGMCC 1.6493</strain>
    </source>
</reference>
<protein>
    <submittedName>
        <fullName evidence="2">DMSO reductase family type II enzyme chaperone</fullName>
    </submittedName>
</protein>
<dbReference type="EMBL" id="FPAQ01000027">
    <property type="protein sequence ID" value="SFT87932.1"/>
    <property type="molecule type" value="Genomic_DNA"/>
</dbReference>
<organism evidence="2 3">
    <name type="scientific">Halomonas saccharevitans</name>
    <dbReference type="NCBI Taxonomy" id="416872"/>
    <lineage>
        <taxon>Bacteria</taxon>
        <taxon>Pseudomonadati</taxon>
        <taxon>Pseudomonadota</taxon>
        <taxon>Gammaproteobacteria</taxon>
        <taxon>Oceanospirillales</taxon>
        <taxon>Halomonadaceae</taxon>
        <taxon>Halomonas</taxon>
    </lineage>
</organism>
<feature type="compositionally biased region" description="Polar residues" evidence="1">
    <location>
        <begin position="232"/>
        <end position="245"/>
    </location>
</feature>
<name>A0A1I7BL99_9GAMM</name>
<evidence type="ECO:0000256" key="1">
    <source>
        <dbReference type="SAM" id="MobiDB-lite"/>
    </source>
</evidence>
<dbReference type="SUPFAM" id="SSF89155">
    <property type="entry name" value="TorD-like"/>
    <property type="match status" value="1"/>
</dbReference>
<feature type="region of interest" description="Disordered" evidence="1">
    <location>
        <begin position="222"/>
        <end position="245"/>
    </location>
</feature>
<dbReference type="Pfam" id="PF02613">
    <property type="entry name" value="Nitrate_red_del"/>
    <property type="match status" value="1"/>
</dbReference>
<evidence type="ECO:0000313" key="2">
    <source>
        <dbReference type="EMBL" id="SFT87932.1"/>
    </source>
</evidence>
<proteinExistence type="predicted"/>
<dbReference type="AlphaFoldDB" id="A0A1I7BL99"/>
<accession>A0A1I7BL99</accession>
<dbReference type="OrthoDB" id="6358994at2"/>
<dbReference type="Gene3D" id="1.10.3480.10">
    <property type="entry name" value="TorD-like"/>
    <property type="match status" value="1"/>
</dbReference>
<sequence>MTAAHAPPMPAVARAEARGSIYRLAAAALGYPLAETQQAFADGRFHQSLDDAWQRLSGEPWPRLAPSASLTDLEVGYMATFIHGDKGKPRVPLVANAYPDLLAGLSPGSYLLNVQAFYRHFGLTAALGDEGLKDEPDHLVAMLEFCALLCHLERRALEGDADVSPYRRAQRDFLARCLGPLLHAVRESYARQRDLGLDATLEHLIETLPDWADRQCRALEAEVGPCPDPGSSKATPDTASQPLWD</sequence>
<dbReference type="RefSeq" id="WP_089850735.1">
    <property type="nucleotide sequence ID" value="NZ_FPAQ01000027.1"/>
</dbReference>